<dbReference type="InterPro" id="IPR016040">
    <property type="entry name" value="NAD(P)-bd_dom"/>
</dbReference>
<evidence type="ECO:0000313" key="2">
    <source>
        <dbReference type="EMBL" id="MBB6068543.1"/>
    </source>
</evidence>
<organism evidence="2 3">
    <name type="scientific">Longimicrobium terrae</name>
    <dbReference type="NCBI Taxonomy" id="1639882"/>
    <lineage>
        <taxon>Bacteria</taxon>
        <taxon>Pseudomonadati</taxon>
        <taxon>Gemmatimonadota</taxon>
        <taxon>Longimicrobiia</taxon>
        <taxon>Longimicrobiales</taxon>
        <taxon>Longimicrobiaceae</taxon>
        <taxon>Longimicrobium</taxon>
    </lineage>
</organism>
<reference evidence="2 3" key="1">
    <citation type="submission" date="2020-08" db="EMBL/GenBank/DDBJ databases">
        <title>Genomic Encyclopedia of Type Strains, Phase IV (KMG-IV): sequencing the most valuable type-strain genomes for metagenomic binning, comparative biology and taxonomic classification.</title>
        <authorList>
            <person name="Goeker M."/>
        </authorList>
    </citation>
    <scope>NUCLEOTIDE SEQUENCE [LARGE SCALE GENOMIC DNA]</scope>
    <source>
        <strain evidence="2 3">DSM 29007</strain>
    </source>
</reference>
<dbReference type="RefSeq" id="WP_205761089.1">
    <property type="nucleotide sequence ID" value="NZ_JABDTL010000001.1"/>
</dbReference>
<keyword evidence="2" id="KW-0413">Isomerase</keyword>
<dbReference type="EMBL" id="JACHIA010000001">
    <property type="protein sequence ID" value="MBB6068543.1"/>
    <property type="molecule type" value="Genomic_DNA"/>
</dbReference>
<evidence type="ECO:0000259" key="1">
    <source>
        <dbReference type="Pfam" id="PF16363"/>
    </source>
</evidence>
<comment type="caution">
    <text evidence="2">The sequence shown here is derived from an EMBL/GenBank/DDBJ whole genome shotgun (WGS) entry which is preliminary data.</text>
</comment>
<gene>
    <name evidence="2" type="ORF">HNQ61_000154</name>
</gene>
<dbReference type="InterPro" id="IPR036291">
    <property type="entry name" value="NAD(P)-bd_dom_sf"/>
</dbReference>
<sequence>MMGTRDHVLITGGAGFVGSNLADTLLRDGQRVIVADNFARAGVRRNAAWLQANHGDRVRIEQVDVSDAARITPLVRQSRQVFHLAAQVAVTTSLEDPATDLQTNVIGTFNVLEAARTMPNPPTILFTSTNKVYGGMDDVKVELAGDAYRYADGRAGVTEATPLDFHSPYGCSKGAADQYVHDYARIYGLPTIVFRMSCIYGTRQFGTEDQGWVAHFGRALYGREPITVYGDGCQVRDVLWIDDLVEAMRLAVGKIHSVSGQVFNVGGGAANAVTVRGVIERLSEITGRTVPVHTADWRPGDQRIYVSDSAKMERVLGWKPRTSWKAGLEKLVGWLHEANLEMPVGMDEPMHEPVLAAGR</sequence>
<dbReference type="Proteomes" id="UP000582837">
    <property type="component" value="Unassembled WGS sequence"/>
</dbReference>
<keyword evidence="3" id="KW-1185">Reference proteome</keyword>
<dbReference type="SUPFAM" id="SSF51735">
    <property type="entry name" value="NAD(P)-binding Rossmann-fold domains"/>
    <property type="match status" value="1"/>
</dbReference>
<accession>A0A841GUC4</accession>
<dbReference type="GO" id="GO:0047732">
    <property type="term" value="F:CDP-abequose epimerase activity"/>
    <property type="evidence" value="ECO:0007669"/>
    <property type="project" value="UniProtKB-EC"/>
</dbReference>
<protein>
    <submittedName>
        <fullName evidence="2">CDP-paratose 2-epimerase</fullName>
        <ecNumber evidence="2">5.1.3.10</ecNumber>
    </submittedName>
</protein>
<dbReference type="EC" id="5.1.3.10" evidence="2"/>
<proteinExistence type="predicted"/>
<feature type="domain" description="NAD(P)-binding" evidence="1">
    <location>
        <begin position="9"/>
        <end position="330"/>
    </location>
</feature>
<name>A0A841GUC4_9BACT</name>
<evidence type="ECO:0000313" key="3">
    <source>
        <dbReference type="Proteomes" id="UP000582837"/>
    </source>
</evidence>
<dbReference type="PANTHER" id="PTHR43000">
    <property type="entry name" value="DTDP-D-GLUCOSE 4,6-DEHYDRATASE-RELATED"/>
    <property type="match status" value="1"/>
</dbReference>
<dbReference type="Gene3D" id="3.40.50.720">
    <property type="entry name" value="NAD(P)-binding Rossmann-like Domain"/>
    <property type="match status" value="1"/>
</dbReference>
<dbReference type="Pfam" id="PF16363">
    <property type="entry name" value="GDP_Man_Dehyd"/>
    <property type="match status" value="1"/>
</dbReference>
<dbReference type="AlphaFoldDB" id="A0A841GUC4"/>